<name>A0ABQ6N7I0_9STRA</name>
<evidence type="ECO:0000313" key="3">
    <source>
        <dbReference type="Proteomes" id="UP001165060"/>
    </source>
</evidence>
<evidence type="ECO:0000313" key="2">
    <source>
        <dbReference type="EMBL" id="GMI42223.1"/>
    </source>
</evidence>
<keyword evidence="3" id="KW-1185">Reference proteome</keyword>
<reference evidence="2 3" key="1">
    <citation type="journal article" date="2023" name="Commun. Biol.">
        <title>Genome analysis of Parmales, the sister group of diatoms, reveals the evolutionary specialization of diatoms from phago-mixotrophs to photoautotrophs.</title>
        <authorList>
            <person name="Ban H."/>
            <person name="Sato S."/>
            <person name="Yoshikawa S."/>
            <person name="Yamada K."/>
            <person name="Nakamura Y."/>
            <person name="Ichinomiya M."/>
            <person name="Sato N."/>
            <person name="Blanc-Mathieu R."/>
            <person name="Endo H."/>
            <person name="Kuwata A."/>
            <person name="Ogata H."/>
        </authorList>
    </citation>
    <scope>NUCLEOTIDE SEQUENCE [LARGE SCALE GENOMIC DNA]</scope>
</reference>
<gene>
    <name evidence="2" type="ORF">TeGR_g3195</name>
</gene>
<dbReference type="EMBL" id="BRYB01002270">
    <property type="protein sequence ID" value="GMI42223.1"/>
    <property type="molecule type" value="Genomic_DNA"/>
</dbReference>
<dbReference type="Proteomes" id="UP001165060">
    <property type="component" value="Unassembled WGS sequence"/>
</dbReference>
<organism evidence="2 3">
    <name type="scientific">Tetraparma gracilis</name>
    <dbReference type="NCBI Taxonomy" id="2962635"/>
    <lineage>
        <taxon>Eukaryota</taxon>
        <taxon>Sar</taxon>
        <taxon>Stramenopiles</taxon>
        <taxon>Ochrophyta</taxon>
        <taxon>Bolidophyceae</taxon>
        <taxon>Parmales</taxon>
        <taxon>Triparmaceae</taxon>
        <taxon>Tetraparma</taxon>
    </lineage>
</organism>
<accession>A0ABQ6N7I0</accession>
<protein>
    <submittedName>
        <fullName evidence="2">Uncharacterized protein</fullName>
    </submittedName>
</protein>
<feature type="region of interest" description="Disordered" evidence="1">
    <location>
        <begin position="229"/>
        <end position="283"/>
    </location>
</feature>
<feature type="compositionally biased region" description="Gly residues" evidence="1">
    <location>
        <begin position="231"/>
        <end position="248"/>
    </location>
</feature>
<sequence>MVAQANVNLPPTNGLASLSGSLSAPSLTQSSAVQFTPSASLVLDGDGDVPGRPVSPASLAMSNSYELSKGDDWREYSRSRQGIRSRHAESRGGGIVGGGLLKGLAVSSPNVRPPAPSNNGGMEGMAFPDLHISGGGGPQPPGVSADDAPAIVISSLAQLQADQDYNYGQGKFKPFGKPLTKKDRARHGMLRTMLRKQLEVTRPNWPKHPNMRSTDRLLDEERSMERELMGGSVGGGGGGGTGMGGSFGRGRTAGSPGRRGISSQTQRASTAAAVRRKRQTSSSMNQEINLSYVYSKPTIVMSPDFKSIMSPTGFEKTLNGMESVDELTKESIRDR</sequence>
<evidence type="ECO:0000256" key="1">
    <source>
        <dbReference type="SAM" id="MobiDB-lite"/>
    </source>
</evidence>
<feature type="compositionally biased region" description="Low complexity" evidence="1">
    <location>
        <begin position="262"/>
        <end position="273"/>
    </location>
</feature>
<comment type="caution">
    <text evidence="2">The sequence shown here is derived from an EMBL/GenBank/DDBJ whole genome shotgun (WGS) entry which is preliminary data.</text>
</comment>
<proteinExistence type="predicted"/>